<dbReference type="PANTHER" id="PTHR47338">
    <property type="entry name" value="ZN(II)2CYS6 TRANSCRIPTION FACTOR (EUROFUNG)-RELATED"/>
    <property type="match status" value="1"/>
</dbReference>
<dbReference type="CDD" id="cd12148">
    <property type="entry name" value="fungal_TF_MHR"/>
    <property type="match status" value="1"/>
</dbReference>
<dbReference type="AlphaFoldDB" id="A0A010R8L3"/>
<feature type="domain" description="Xylanolytic transcriptional activator regulatory" evidence="7">
    <location>
        <begin position="187"/>
        <end position="276"/>
    </location>
</feature>
<dbReference type="eggNOG" id="ENOG502SK3B">
    <property type="taxonomic scope" value="Eukaryota"/>
</dbReference>
<dbReference type="HOGENOM" id="CLU_009941_1_0_1"/>
<reference evidence="8 9" key="1">
    <citation type="submission" date="2014-02" db="EMBL/GenBank/DDBJ databases">
        <title>The genome sequence of Colletotrichum fioriniae PJ7.</title>
        <authorList>
            <person name="Baroncelli R."/>
            <person name="Thon M.R."/>
        </authorList>
    </citation>
    <scope>NUCLEOTIDE SEQUENCE [LARGE SCALE GENOMIC DNA]</scope>
    <source>
        <strain evidence="8 9">PJ7</strain>
    </source>
</reference>
<dbReference type="EMBL" id="JARH01000832">
    <property type="protein sequence ID" value="EXF76556.1"/>
    <property type="molecule type" value="Genomic_DNA"/>
</dbReference>
<dbReference type="GO" id="GO:0000981">
    <property type="term" value="F:DNA-binding transcription factor activity, RNA polymerase II-specific"/>
    <property type="evidence" value="ECO:0007669"/>
    <property type="project" value="InterPro"/>
</dbReference>
<protein>
    <recommendedName>
        <fullName evidence="7">Xylanolytic transcriptional activator regulatory domain-containing protein</fullName>
    </recommendedName>
</protein>
<dbReference type="GO" id="GO:0006351">
    <property type="term" value="P:DNA-templated transcription"/>
    <property type="evidence" value="ECO:0007669"/>
    <property type="project" value="InterPro"/>
</dbReference>
<dbReference type="SMART" id="SM00906">
    <property type="entry name" value="Fungal_trans"/>
    <property type="match status" value="1"/>
</dbReference>
<evidence type="ECO:0000256" key="5">
    <source>
        <dbReference type="ARBA" id="ARBA00023242"/>
    </source>
</evidence>
<keyword evidence="3" id="KW-0805">Transcription regulation</keyword>
<dbReference type="Proteomes" id="UP000020467">
    <property type="component" value="Unassembled WGS sequence"/>
</dbReference>
<keyword evidence="4" id="KW-0804">Transcription</keyword>
<proteinExistence type="predicted"/>
<organism evidence="8 9">
    <name type="scientific">Colletotrichum fioriniae PJ7</name>
    <dbReference type="NCBI Taxonomy" id="1445577"/>
    <lineage>
        <taxon>Eukaryota</taxon>
        <taxon>Fungi</taxon>
        <taxon>Dikarya</taxon>
        <taxon>Ascomycota</taxon>
        <taxon>Pezizomycotina</taxon>
        <taxon>Sordariomycetes</taxon>
        <taxon>Hypocreomycetidae</taxon>
        <taxon>Glomerellales</taxon>
        <taxon>Glomerellaceae</taxon>
        <taxon>Colletotrichum</taxon>
        <taxon>Colletotrichum acutatum species complex</taxon>
    </lineage>
</organism>
<keyword evidence="2" id="KW-0479">Metal-binding</keyword>
<feature type="region of interest" description="Disordered" evidence="6">
    <location>
        <begin position="537"/>
        <end position="575"/>
    </location>
</feature>
<dbReference type="KEGG" id="cfj:CFIO01_12661"/>
<evidence type="ECO:0000256" key="3">
    <source>
        <dbReference type="ARBA" id="ARBA00023015"/>
    </source>
</evidence>
<dbReference type="InterPro" id="IPR050815">
    <property type="entry name" value="TF_fung"/>
</dbReference>
<dbReference type="OrthoDB" id="4456959at2759"/>
<feature type="compositionally biased region" description="Polar residues" evidence="6">
    <location>
        <begin position="566"/>
        <end position="575"/>
    </location>
</feature>
<evidence type="ECO:0000256" key="1">
    <source>
        <dbReference type="ARBA" id="ARBA00004123"/>
    </source>
</evidence>
<sequence length="686" mass="75041">MVFEDDDEALSGRSGGEEDNQPRPKKRRTNSSAQANGVDTEGPARSKPGLRTGAVENLSQRVATLENMFLGQGVLWQQVFNCLNSAASRSAPSPSQDGSSNVSLNERTTALKNTLATLAEGGEPALTTLATIPTKDTATLEKTTEKPARTSRNLDPMTEADLLPELDLMDALVDIYFSNIHPWIPMLHSIVGSMTRTVEQLQLSVEDEDQPPAAKHLIKRMAFLPLCRSWSEREERRRVFWNIFLMDRFCSVATGWNFSLTSADVKRRLPCEGALWENGEPLQTPTPYFGVADQSSGSSGTLPTARLEEAAQDSLGGFAYCIEATESLSLVTSFFLQQAIDISKPHEIQVWLMKFKQLDLRLVQWKIFLPEQWREACVLNGDGIMDPNLTLAHLTHNSSVVLLHQGVAYPLPEWQATGIRLPSASSAETCMAAATEVAIIAEKFLQDSQHVVSPQFAFCLFICGRMFLAHSTYYNVALPDGFDSLVNSLNVIAQRWNGLGDMSDNLASKFAGRLIQARHQGRGMLDIRQAVYSDDARPDTISVPTGDNPRTPGVSRVRSNHRDTAFSPSQATGQDSAFLGGLGTSTMDFEQEASPDSISLAFPPLPVAFHAQSTSRGPTTMPSPVPAGAIPPSHPNAYDHFDVGLVNNHGNTHQPVGDFEDLNAYLDYSFLPNQRISMFSGAAGKE</sequence>
<gene>
    <name evidence="8" type="ORF">CFIO01_12661</name>
</gene>
<evidence type="ECO:0000259" key="7">
    <source>
        <dbReference type="SMART" id="SM00906"/>
    </source>
</evidence>
<dbReference type="Pfam" id="PF04082">
    <property type="entry name" value="Fungal_trans"/>
    <property type="match status" value="1"/>
</dbReference>
<dbReference type="GO" id="GO:0005634">
    <property type="term" value="C:nucleus"/>
    <property type="evidence" value="ECO:0007669"/>
    <property type="project" value="UniProtKB-SubCell"/>
</dbReference>
<keyword evidence="5" id="KW-0539">Nucleus</keyword>
<keyword evidence="9" id="KW-1185">Reference proteome</keyword>
<evidence type="ECO:0000313" key="9">
    <source>
        <dbReference type="Proteomes" id="UP000020467"/>
    </source>
</evidence>
<dbReference type="InterPro" id="IPR007219">
    <property type="entry name" value="XnlR_reg_dom"/>
</dbReference>
<comment type="caution">
    <text evidence="8">The sequence shown here is derived from an EMBL/GenBank/DDBJ whole genome shotgun (WGS) entry which is preliminary data.</text>
</comment>
<evidence type="ECO:0000256" key="2">
    <source>
        <dbReference type="ARBA" id="ARBA00022723"/>
    </source>
</evidence>
<dbReference type="PANTHER" id="PTHR47338:SF23">
    <property type="entry name" value="ZN(II)2CYS6 TRANSCRIPTION FACTOR (EUROFUNG)"/>
    <property type="match status" value="1"/>
</dbReference>
<dbReference type="GO" id="GO:0003677">
    <property type="term" value="F:DNA binding"/>
    <property type="evidence" value="ECO:0007669"/>
    <property type="project" value="InterPro"/>
</dbReference>
<feature type="region of interest" description="Disordered" evidence="6">
    <location>
        <begin position="1"/>
        <end position="52"/>
    </location>
</feature>
<evidence type="ECO:0000256" key="4">
    <source>
        <dbReference type="ARBA" id="ARBA00023163"/>
    </source>
</evidence>
<evidence type="ECO:0000256" key="6">
    <source>
        <dbReference type="SAM" id="MobiDB-lite"/>
    </source>
</evidence>
<comment type="subcellular location">
    <subcellularLocation>
        <location evidence="1">Nucleus</location>
    </subcellularLocation>
</comment>
<name>A0A010R8L3_9PEZI</name>
<evidence type="ECO:0000313" key="8">
    <source>
        <dbReference type="EMBL" id="EXF76556.1"/>
    </source>
</evidence>
<accession>A0A010R8L3</accession>
<dbReference type="GO" id="GO:0008270">
    <property type="term" value="F:zinc ion binding"/>
    <property type="evidence" value="ECO:0007669"/>
    <property type="project" value="InterPro"/>
</dbReference>